<evidence type="ECO:0000313" key="7">
    <source>
        <dbReference type="Proteomes" id="UP000504607"/>
    </source>
</evidence>
<organism evidence="7 8">
    <name type="scientific">Elaeis guineensis var. tenera</name>
    <name type="common">Oil palm</name>
    <dbReference type="NCBI Taxonomy" id="51953"/>
    <lineage>
        <taxon>Eukaryota</taxon>
        <taxon>Viridiplantae</taxon>
        <taxon>Streptophyta</taxon>
        <taxon>Embryophyta</taxon>
        <taxon>Tracheophyta</taxon>
        <taxon>Spermatophyta</taxon>
        <taxon>Magnoliopsida</taxon>
        <taxon>Liliopsida</taxon>
        <taxon>Arecaceae</taxon>
        <taxon>Arecoideae</taxon>
        <taxon>Cocoseae</taxon>
        <taxon>Elaeidinae</taxon>
        <taxon>Elaeis</taxon>
    </lineage>
</organism>
<protein>
    <submittedName>
        <fullName evidence="8">Protein gar2</fullName>
    </submittedName>
</protein>
<feature type="region of interest" description="Disordered" evidence="4">
    <location>
        <begin position="353"/>
        <end position="380"/>
    </location>
</feature>
<dbReference type="OrthoDB" id="439808at2759"/>
<dbReference type="Proteomes" id="UP000504607">
    <property type="component" value="Chromosome 14"/>
</dbReference>
<dbReference type="InterPro" id="IPR000504">
    <property type="entry name" value="RRM_dom"/>
</dbReference>
<dbReference type="GO" id="GO:0003723">
    <property type="term" value="F:RNA binding"/>
    <property type="evidence" value="ECO:0007669"/>
    <property type="project" value="UniProtKB-UniRule"/>
</dbReference>
<dbReference type="GO" id="GO:0008270">
    <property type="term" value="F:zinc ion binding"/>
    <property type="evidence" value="ECO:0007669"/>
    <property type="project" value="UniProtKB-KW"/>
</dbReference>
<keyword evidence="2" id="KW-0862">Zinc</keyword>
<gene>
    <name evidence="8" type="primary">LOC105056991</name>
</gene>
<dbReference type="Pfam" id="PF00076">
    <property type="entry name" value="RRM_1"/>
    <property type="match status" value="2"/>
</dbReference>
<keyword evidence="7" id="KW-1185">Reference proteome</keyword>
<feature type="compositionally biased region" description="Basic and acidic residues" evidence="4">
    <location>
        <begin position="84"/>
        <end position="94"/>
    </location>
</feature>
<dbReference type="PROSITE" id="PS50158">
    <property type="entry name" value="ZF_CCHC"/>
    <property type="match status" value="1"/>
</dbReference>
<dbReference type="GeneID" id="105056991"/>
<dbReference type="InParanoid" id="A0A6I9SDP1"/>
<evidence type="ECO:0000259" key="5">
    <source>
        <dbReference type="PROSITE" id="PS50102"/>
    </source>
</evidence>
<dbReference type="KEGG" id="egu:105056991"/>
<dbReference type="PROSITE" id="PS50102">
    <property type="entry name" value="RRM"/>
    <property type="match status" value="2"/>
</dbReference>
<feature type="compositionally biased region" description="Basic and acidic residues" evidence="4">
    <location>
        <begin position="34"/>
        <end position="43"/>
    </location>
</feature>
<reference evidence="8" key="1">
    <citation type="submission" date="2025-08" db="UniProtKB">
        <authorList>
            <consortium name="RefSeq"/>
        </authorList>
    </citation>
    <scope>IDENTIFICATION</scope>
</reference>
<keyword evidence="1 3" id="KW-0694">RNA-binding</keyword>
<dbReference type="Gene3D" id="3.30.70.330">
    <property type="match status" value="2"/>
</dbReference>
<feature type="region of interest" description="Disordered" evidence="4">
    <location>
        <begin position="19"/>
        <end position="165"/>
    </location>
</feature>
<dbReference type="InterPro" id="IPR034361">
    <property type="entry name" value="PHIP1_RRM1"/>
</dbReference>
<evidence type="ECO:0000313" key="8">
    <source>
        <dbReference type="RefSeq" id="XP_010937706.1"/>
    </source>
</evidence>
<feature type="domain" description="RRM" evidence="5">
    <location>
        <begin position="179"/>
        <end position="256"/>
    </location>
</feature>
<dbReference type="SMART" id="SM00360">
    <property type="entry name" value="RRM"/>
    <property type="match status" value="2"/>
</dbReference>
<sequence>MVLSNKKLKAKFRSLLAESFAAPKDSGSGAVDEQLEHVKEILGSRKKPRPSSKRGKRRKKPKDSKPVEESGEAQNDNQENDESIGLKEEKQEKKKSGKRKRESNRADEATENEQQQQKKKKKKEKKKKKDKKKEKGKGKKEDKQEDEKHEKGNESISGENNDRRVQESINIEQSEQDAKKVYVGGIPYYSSEDDIRSFFEGCGTVTEVDCMMFPESGKFRGIAILTFKTEAAAKRALALDGADMGGFYLKIKPFKANRTEKSDFAPEMVEGYNRIYVGNLSWDIAEDDLRKLFSDCKISSIRWGTDKETGDFKGYAHVDFVDSISLTIALKLDQKVICGRPVKIRCAVPRKEVETKSSSKPSGEKAEASTNGGGPKKKRRTCYECGVPGHLSSSCPKKIAVEVNGSGA</sequence>
<dbReference type="CDD" id="cd12271">
    <property type="entry name" value="RRM1_PHIP1"/>
    <property type="match status" value="1"/>
</dbReference>
<proteinExistence type="predicted"/>
<dbReference type="AlphaFoldDB" id="A0A6I9SDP1"/>
<feature type="compositionally biased region" description="Basic residues" evidence="4">
    <location>
        <begin position="44"/>
        <end position="62"/>
    </location>
</feature>
<dbReference type="SMART" id="SM00343">
    <property type="entry name" value="ZnF_C2HC"/>
    <property type="match status" value="1"/>
</dbReference>
<feature type="domain" description="CCHC-type" evidence="6">
    <location>
        <begin position="382"/>
        <end position="397"/>
    </location>
</feature>
<dbReference type="InterPro" id="IPR012677">
    <property type="entry name" value="Nucleotide-bd_a/b_plait_sf"/>
</dbReference>
<feature type="compositionally biased region" description="Basic and acidic residues" evidence="4">
    <location>
        <begin position="353"/>
        <end position="367"/>
    </location>
</feature>
<dbReference type="Gene3D" id="4.10.60.10">
    <property type="entry name" value="Zinc finger, CCHC-type"/>
    <property type="match status" value="1"/>
</dbReference>
<evidence type="ECO:0000256" key="1">
    <source>
        <dbReference type="ARBA" id="ARBA00022884"/>
    </source>
</evidence>
<dbReference type="InterPro" id="IPR036875">
    <property type="entry name" value="Znf_CCHC_sf"/>
</dbReference>
<evidence type="ECO:0000259" key="6">
    <source>
        <dbReference type="PROSITE" id="PS50158"/>
    </source>
</evidence>
<dbReference type="Pfam" id="PF00098">
    <property type="entry name" value="zf-CCHC"/>
    <property type="match status" value="1"/>
</dbReference>
<dbReference type="InterPro" id="IPR001878">
    <property type="entry name" value="Znf_CCHC"/>
</dbReference>
<dbReference type="PANTHER" id="PTHR23236">
    <property type="entry name" value="EUKARYOTIC TRANSLATION INITIATION FACTOR 4B/4H"/>
    <property type="match status" value="1"/>
</dbReference>
<keyword evidence="2" id="KW-0863">Zinc-finger</keyword>
<evidence type="ECO:0000256" key="4">
    <source>
        <dbReference type="SAM" id="MobiDB-lite"/>
    </source>
</evidence>
<accession>A0A6I9SDP1</accession>
<evidence type="ECO:0000256" key="3">
    <source>
        <dbReference type="PROSITE-ProRule" id="PRU00176"/>
    </source>
</evidence>
<dbReference type="RefSeq" id="XP_010937706.1">
    <property type="nucleotide sequence ID" value="XM_010939404.3"/>
</dbReference>
<keyword evidence="2" id="KW-0479">Metal-binding</keyword>
<name>A0A6I9SDP1_ELAGV</name>
<evidence type="ECO:0000256" key="2">
    <source>
        <dbReference type="PROSITE-ProRule" id="PRU00047"/>
    </source>
</evidence>
<dbReference type="SUPFAM" id="SSF57756">
    <property type="entry name" value="Retrovirus zinc finger-like domains"/>
    <property type="match status" value="1"/>
</dbReference>
<dbReference type="SUPFAM" id="SSF54928">
    <property type="entry name" value="RNA-binding domain, RBD"/>
    <property type="match status" value="2"/>
</dbReference>
<feature type="compositionally biased region" description="Basic and acidic residues" evidence="4">
    <location>
        <begin position="139"/>
        <end position="153"/>
    </location>
</feature>
<dbReference type="PANTHER" id="PTHR23236:SF24">
    <property type="entry name" value="PHRAGMOPLASTIN INTERACTING PROTEIN 1"/>
    <property type="match status" value="1"/>
</dbReference>
<dbReference type="InterPro" id="IPR035979">
    <property type="entry name" value="RBD_domain_sf"/>
</dbReference>
<feature type="compositionally biased region" description="Basic residues" evidence="4">
    <location>
        <begin position="117"/>
        <end position="138"/>
    </location>
</feature>
<feature type="domain" description="RRM" evidence="5">
    <location>
        <begin position="273"/>
        <end position="349"/>
    </location>
</feature>